<sequence length="150" mass="16059">MIRDDIKTGLIDSMKAKDSVRVAAIRLIQAAIKNRDIEARTGGAPADDDVLVMEVLGKMAKQRRESIEMFEKGNRPELAAAEQSELEVIESFLPKQMSEEEAKAAIAALVTEAGATSVKDMGAVMALVKARLQGQIDMSKASGMVKAALG</sequence>
<evidence type="ECO:0000313" key="2">
    <source>
        <dbReference type="Proteomes" id="UP000319897"/>
    </source>
</evidence>
<dbReference type="EMBL" id="VFSU01000034">
    <property type="protein sequence ID" value="TPE58724.1"/>
    <property type="molecule type" value="Genomic_DNA"/>
</dbReference>
<dbReference type="Pfam" id="PF09424">
    <property type="entry name" value="YqeY"/>
    <property type="match status" value="1"/>
</dbReference>
<organism evidence="1 2">
    <name type="scientific">Sandaracinobacter neustonicus</name>
    <dbReference type="NCBI Taxonomy" id="1715348"/>
    <lineage>
        <taxon>Bacteria</taxon>
        <taxon>Pseudomonadati</taxon>
        <taxon>Pseudomonadota</taxon>
        <taxon>Alphaproteobacteria</taxon>
        <taxon>Sphingomonadales</taxon>
        <taxon>Sphingosinicellaceae</taxon>
        <taxon>Sandaracinobacter</taxon>
    </lineage>
</organism>
<comment type="caution">
    <text evidence="1">The sequence shown here is derived from an EMBL/GenBank/DDBJ whole genome shotgun (WGS) entry which is preliminary data.</text>
</comment>
<keyword evidence="2" id="KW-1185">Reference proteome</keyword>
<dbReference type="GO" id="GO:0016884">
    <property type="term" value="F:carbon-nitrogen ligase activity, with glutamine as amido-N-donor"/>
    <property type="evidence" value="ECO:0007669"/>
    <property type="project" value="InterPro"/>
</dbReference>
<dbReference type="Proteomes" id="UP000319897">
    <property type="component" value="Unassembled WGS sequence"/>
</dbReference>
<dbReference type="InterPro" id="IPR003789">
    <property type="entry name" value="Asn/Gln_tRNA_amidoTrase-B-like"/>
</dbReference>
<gene>
    <name evidence="1" type="ORF">FJQ54_16905</name>
</gene>
<reference evidence="1 2" key="1">
    <citation type="submission" date="2019-06" db="EMBL/GenBank/DDBJ databases">
        <authorList>
            <person name="Lee I."/>
            <person name="Jang G.I."/>
            <person name="Hwang C.Y."/>
        </authorList>
    </citation>
    <scope>NUCLEOTIDE SEQUENCE [LARGE SCALE GENOMIC DNA]</scope>
    <source>
        <strain evidence="1 2">PAMC 28131</strain>
    </source>
</reference>
<dbReference type="AlphaFoldDB" id="A0A501XEJ8"/>
<dbReference type="Gene3D" id="1.10.1510.10">
    <property type="entry name" value="Uncharacterised protein YqeY/AIM41 PF09424, N-terminal domain"/>
    <property type="match status" value="1"/>
</dbReference>
<dbReference type="SUPFAM" id="SSF89095">
    <property type="entry name" value="GatB/YqeY motif"/>
    <property type="match status" value="1"/>
</dbReference>
<protein>
    <submittedName>
        <fullName evidence="1">GatB/YqeY domain-containing protein</fullName>
    </submittedName>
</protein>
<dbReference type="InterPro" id="IPR023168">
    <property type="entry name" value="GatB_Yqey_C_2"/>
</dbReference>
<accession>A0A501XEJ8</accession>
<evidence type="ECO:0000313" key="1">
    <source>
        <dbReference type="EMBL" id="TPE58724.1"/>
    </source>
</evidence>
<proteinExistence type="predicted"/>
<dbReference type="PANTHER" id="PTHR28055">
    <property type="entry name" value="ALTERED INHERITANCE OF MITOCHONDRIA PROTEIN 41, MITOCHONDRIAL"/>
    <property type="match status" value="1"/>
</dbReference>
<dbReference type="PANTHER" id="PTHR28055:SF1">
    <property type="entry name" value="ALTERED INHERITANCE OF MITOCHONDRIA PROTEIN 41, MITOCHONDRIAL"/>
    <property type="match status" value="1"/>
</dbReference>
<dbReference type="RefSeq" id="WP_140929576.1">
    <property type="nucleotide sequence ID" value="NZ_VFSU01000034.1"/>
</dbReference>
<name>A0A501XEJ8_9SPHN</name>
<dbReference type="OrthoDB" id="9788127at2"/>
<dbReference type="Gene3D" id="1.10.10.410">
    <property type="match status" value="1"/>
</dbReference>
<dbReference type="InterPro" id="IPR019004">
    <property type="entry name" value="YqeY/Aim41"/>
</dbReference>
<dbReference type="InterPro" id="IPR042184">
    <property type="entry name" value="YqeY/Aim41_N"/>
</dbReference>